<comment type="caution">
    <text evidence="2">The sequence shown here is derived from an EMBL/GenBank/DDBJ whole genome shotgun (WGS) entry which is preliminary data.</text>
</comment>
<dbReference type="Pfam" id="PF19576">
    <property type="entry name" value="Acyltransf_2"/>
    <property type="match status" value="1"/>
</dbReference>
<accession>A0A7W5H3P9</accession>
<proteinExistence type="predicted"/>
<gene>
    <name evidence="2" type="ORF">FHX64_002874</name>
</gene>
<feature type="domain" description="Phospholipid/glycerol acyltransferase" evidence="1">
    <location>
        <begin position="81"/>
        <end position="203"/>
    </location>
</feature>
<name>A0A7W5H3P9_9PORP</name>
<evidence type="ECO:0000313" key="3">
    <source>
        <dbReference type="Proteomes" id="UP000544222"/>
    </source>
</evidence>
<dbReference type="Proteomes" id="UP000544222">
    <property type="component" value="Unassembled WGS sequence"/>
</dbReference>
<dbReference type="GO" id="GO:0016746">
    <property type="term" value="F:acyltransferase activity"/>
    <property type="evidence" value="ECO:0007669"/>
    <property type="project" value="InterPro"/>
</dbReference>
<dbReference type="SMART" id="SM00563">
    <property type="entry name" value="PlsC"/>
    <property type="match status" value="1"/>
</dbReference>
<dbReference type="AlphaFoldDB" id="A0A7W5H3P9"/>
<dbReference type="RefSeq" id="WP_183414408.1">
    <property type="nucleotide sequence ID" value="NZ_JACHYB010000002.1"/>
</dbReference>
<reference evidence="2 3" key="1">
    <citation type="submission" date="2020-08" db="EMBL/GenBank/DDBJ databases">
        <title>Genomic Encyclopedia of Type Strains, Phase IV (KMG-IV): sequencing the most valuable type-strain genomes for metagenomic binning, comparative biology and taxonomic classification.</title>
        <authorList>
            <person name="Goeker M."/>
        </authorList>
    </citation>
    <scope>NUCLEOTIDE SEQUENCE [LARGE SCALE GENOMIC DNA]</scope>
    <source>
        <strain evidence="2 3">DSM 27471</strain>
    </source>
</reference>
<dbReference type="InterPro" id="IPR002123">
    <property type="entry name" value="Plipid/glycerol_acylTrfase"/>
</dbReference>
<protein>
    <submittedName>
        <fullName evidence="2">Putative hemolysin</fullName>
    </submittedName>
</protein>
<evidence type="ECO:0000313" key="2">
    <source>
        <dbReference type="EMBL" id="MBB3188676.1"/>
    </source>
</evidence>
<organism evidence="2 3">
    <name type="scientific">Microbacter margulisiae</name>
    <dbReference type="NCBI Taxonomy" id="1350067"/>
    <lineage>
        <taxon>Bacteria</taxon>
        <taxon>Pseudomonadati</taxon>
        <taxon>Bacteroidota</taxon>
        <taxon>Bacteroidia</taxon>
        <taxon>Bacteroidales</taxon>
        <taxon>Porphyromonadaceae</taxon>
        <taxon>Microbacter</taxon>
    </lineage>
</organism>
<dbReference type="InterPro" id="IPR045746">
    <property type="entry name" value="ACT14924-like_Acyltransf_dom"/>
</dbReference>
<evidence type="ECO:0000259" key="1">
    <source>
        <dbReference type="SMART" id="SM00563"/>
    </source>
</evidence>
<dbReference type="EMBL" id="JACHYB010000002">
    <property type="protein sequence ID" value="MBB3188676.1"/>
    <property type="molecule type" value="Genomic_DNA"/>
</dbReference>
<sequence length="276" mass="32540">MISFDEFCQVSPFFEKKWGRKIARIIYKITAQEKIYSVSLLAQSKSYNDHEFLDEIFRSFGVDTFVENPENIHYFIDNERFVTVSNHPYGTYDGMSIIRILRDVRPDIKGLTNFFLSFIKPLSPYFIPVNPFQKNTSNRSSLPGLRVARKWLDEGHPLFFFPSGQVSHIDKRLKIRDREWQLSSVKFIQKAKVPIIPIYFYGHNSWFFLLTGLIHPIIRSMFISREVVNKKGKVIRLRIGEPISVEEQNRFKDPKIFGKFLYDKTYALKKAAKHIQ</sequence>
<keyword evidence="3" id="KW-1185">Reference proteome</keyword>